<dbReference type="AlphaFoldDB" id="A0A517LV68"/>
<feature type="compositionally biased region" description="Polar residues" evidence="1">
    <location>
        <begin position="41"/>
        <end position="53"/>
    </location>
</feature>
<dbReference type="Proteomes" id="UP000319557">
    <property type="component" value="Chromosome"/>
</dbReference>
<proteinExistence type="predicted"/>
<organism evidence="2 3">
    <name type="scientific">Rosistilla ulvae</name>
    <dbReference type="NCBI Taxonomy" id="1930277"/>
    <lineage>
        <taxon>Bacteria</taxon>
        <taxon>Pseudomonadati</taxon>
        <taxon>Planctomycetota</taxon>
        <taxon>Planctomycetia</taxon>
        <taxon>Pirellulales</taxon>
        <taxon>Pirellulaceae</taxon>
        <taxon>Rosistilla</taxon>
    </lineage>
</organism>
<keyword evidence="3" id="KW-1185">Reference proteome</keyword>
<protein>
    <submittedName>
        <fullName evidence="2">Uncharacterized protein</fullName>
    </submittedName>
</protein>
<dbReference type="EMBL" id="CP036261">
    <property type="protein sequence ID" value="QDS86517.1"/>
    <property type="molecule type" value="Genomic_DNA"/>
</dbReference>
<evidence type="ECO:0000313" key="2">
    <source>
        <dbReference type="EMBL" id="QDS86517.1"/>
    </source>
</evidence>
<reference evidence="2 3" key="1">
    <citation type="submission" date="2019-02" db="EMBL/GenBank/DDBJ databases">
        <title>Deep-cultivation of Planctomycetes and their phenomic and genomic characterization uncovers novel biology.</title>
        <authorList>
            <person name="Wiegand S."/>
            <person name="Jogler M."/>
            <person name="Boedeker C."/>
            <person name="Pinto D."/>
            <person name="Vollmers J."/>
            <person name="Rivas-Marin E."/>
            <person name="Kohn T."/>
            <person name="Peeters S.H."/>
            <person name="Heuer A."/>
            <person name="Rast P."/>
            <person name="Oberbeckmann S."/>
            <person name="Bunk B."/>
            <person name="Jeske O."/>
            <person name="Meyerdierks A."/>
            <person name="Storesund J.E."/>
            <person name="Kallscheuer N."/>
            <person name="Luecker S."/>
            <person name="Lage O.M."/>
            <person name="Pohl T."/>
            <person name="Merkel B.J."/>
            <person name="Hornburger P."/>
            <person name="Mueller R.-W."/>
            <person name="Bruemmer F."/>
            <person name="Labrenz M."/>
            <person name="Spormann A.M."/>
            <person name="Op den Camp H."/>
            <person name="Overmann J."/>
            <person name="Amann R."/>
            <person name="Jetten M.S.M."/>
            <person name="Mascher T."/>
            <person name="Medema M.H."/>
            <person name="Devos D.P."/>
            <person name="Kaster A.-K."/>
            <person name="Ovreas L."/>
            <person name="Rohde M."/>
            <person name="Galperin M.Y."/>
            <person name="Jogler C."/>
        </authorList>
    </citation>
    <scope>NUCLEOTIDE SEQUENCE [LARGE SCALE GENOMIC DNA]</scope>
    <source>
        <strain evidence="2 3">EC9</strain>
    </source>
</reference>
<gene>
    <name evidence="2" type="ORF">EC9_06810</name>
</gene>
<accession>A0A517LV68</accession>
<name>A0A517LV68_9BACT</name>
<evidence type="ECO:0000313" key="3">
    <source>
        <dbReference type="Proteomes" id="UP000319557"/>
    </source>
</evidence>
<evidence type="ECO:0000256" key="1">
    <source>
        <dbReference type="SAM" id="MobiDB-lite"/>
    </source>
</evidence>
<sequence length="95" mass="10662">MASAIAKRSPQFVKILSRIGHAKSDCWQVEASDRKRPQRDTGINTESRFSSDAPQPPHVAAEQTITTTLQSQQRKGCDRASRTRSGGSKFFRDHY</sequence>
<feature type="region of interest" description="Disordered" evidence="1">
    <location>
        <begin position="28"/>
        <end position="95"/>
    </location>
</feature>
<dbReference type="KEGG" id="ruv:EC9_06810"/>
<feature type="compositionally biased region" description="Polar residues" evidence="1">
    <location>
        <begin position="63"/>
        <end position="74"/>
    </location>
</feature>